<gene>
    <name evidence="1" type="ORF">PF001_g23088</name>
</gene>
<evidence type="ECO:0000313" key="1">
    <source>
        <dbReference type="EMBL" id="KAE9282913.1"/>
    </source>
</evidence>
<organism evidence="1 2">
    <name type="scientific">Phytophthora fragariae</name>
    <dbReference type="NCBI Taxonomy" id="53985"/>
    <lineage>
        <taxon>Eukaryota</taxon>
        <taxon>Sar</taxon>
        <taxon>Stramenopiles</taxon>
        <taxon>Oomycota</taxon>
        <taxon>Peronosporomycetes</taxon>
        <taxon>Peronosporales</taxon>
        <taxon>Peronosporaceae</taxon>
        <taxon>Phytophthora</taxon>
    </lineage>
</organism>
<dbReference type="EMBL" id="QXGE01002320">
    <property type="protein sequence ID" value="KAE9282913.1"/>
    <property type="molecule type" value="Genomic_DNA"/>
</dbReference>
<proteinExistence type="predicted"/>
<protein>
    <submittedName>
        <fullName evidence="1">Uncharacterized protein</fullName>
    </submittedName>
</protein>
<comment type="caution">
    <text evidence="1">The sequence shown here is derived from an EMBL/GenBank/DDBJ whole genome shotgun (WGS) entry which is preliminary data.</text>
</comment>
<evidence type="ECO:0000313" key="2">
    <source>
        <dbReference type="Proteomes" id="UP000437068"/>
    </source>
</evidence>
<accession>A0A6A4C119</accession>
<dbReference type="Proteomes" id="UP000437068">
    <property type="component" value="Unassembled WGS sequence"/>
</dbReference>
<sequence length="91" mass="10229">MQQLTRPRVIYSPAEGPSWDILASGEHDSPGRHWTGCCWDSSRVRDGARLHVLFVVASLVQEATEDELVRARAPRGGVQQDMLRGRYGLLR</sequence>
<dbReference type="AlphaFoldDB" id="A0A6A4C119"/>
<name>A0A6A4C119_9STRA</name>
<reference evidence="1 2" key="1">
    <citation type="submission" date="2018-08" db="EMBL/GenBank/DDBJ databases">
        <title>Genomic investigation of the strawberry pathogen Phytophthora fragariae indicates pathogenicity is determined by transcriptional variation in three key races.</title>
        <authorList>
            <person name="Adams T.M."/>
            <person name="Armitage A.D."/>
            <person name="Sobczyk M.K."/>
            <person name="Bates H.J."/>
            <person name="Dunwell J.M."/>
            <person name="Nellist C.F."/>
            <person name="Harrison R.J."/>
        </authorList>
    </citation>
    <scope>NUCLEOTIDE SEQUENCE [LARGE SCALE GENOMIC DNA]</scope>
    <source>
        <strain evidence="1 2">A4</strain>
    </source>
</reference>